<protein>
    <submittedName>
        <fullName evidence="2">Uncharacterized protein</fullName>
    </submittedName>
</protein>
<keyword evidence="3" id="KW-1185">Reference proteome</keyword>
<evidence type="ECO:0000313" key="3">
    <source>
        <dbReference type="Proteomes" id="UP000837857"/>
    </source>
</evidence>
<proteinExistence type="predicted"/>
<gene>
    <name evidence="2" type="ORF">IPOD504_LOCUS11136</name>
</gene>
<name>A0ABN8IKW0_9NEOP</name>
<dbReference type="EMBL" id="OW152839">
    <property type="protein sequence ID" value="CAH2060659.1"/>
    <property type="molecule type" value="Genomic_DNA"/>
</dbReference>
<feature type="compositionally biased region" description="Low complexity" evidence="1">
    <location>
        <begin position="55"/>
        <end position="96"/>
    </location>
</feature>
<dbReference type="Proteomes" id="UP000837857">
    <property type="component" value="Chromosome 27"/>
</dbReference>
<evidence type="ECO:0000313" key="2">
    <source>
        <dbReference type="EMBL" id="CAH2060659.1"/>
    </source>
</evidence>
<feature type="compositionally biased region" description="Polar residues" evidence="1">
    <location>
        <begin position="1"/>
        <end position="11"/>
    </location>
</feature>
<reference evidence="2" key="1">
    <citation type="submission" date="2022-03" db="EMBL/GenBank/DDBJ databases">
        <authorList>
            <person name="Martin H S."/>
        </authorList>
    </citation>
    <scope>NUCLEOTIDE SEQUENCE</scope>
</reference>
<evidence type="ECO:0000256" key="1">
    <source>
        <dbReference type="SAM" id="MobiDB-lite"/>
    </source>
</evidence>
<feature type="region of interest" description="Disordered" evidence="1">
    <location>
        <begin position="1"/>
        <end position="38"/>
    </location>
</feature>
<sequence>MSSSPLKSPNNWIRRGADSQSLKNTLSHGSKRRSGQCGGALCEACPRANRTAIRSSGSGSEPVSGSGARAAASRSVQRRASLAAPVSAPACASAPL</sequence>
<feature type="region of interest" description="Disordered" evidence="1">
    <location>
        <begin position="52"/>
        <end position="96"/>
    </location>
</feature>
<accession>A0ABN8IKW0</accession>
<feature type="non-terminal residue" evidence="2">
    <location>
        <position position="96"/>
    </location>
</feature>
<organism evidence="2 3">
    <name type="scientific">Iphiclides podalirius</name>
    <name type="common">scarce swallowtail</name>
    <dbReference type="NCBI Taxonomy" id="110791"/>
    <lineage>
        <taxon>Eukaryota</taxon>
        <taxon>Metazoa</taxon>
        <taxon>Ecdysozoa</taxon>
        <taxon>Arthropoda</taxon>
        <taxon>Hexapoda</taxon>
        <taxon>Insecta</taxon>
        <taxon>Pterygota</taxon>
        <taxon>Neoptera</taxon>
        <taxon>Endopterygota</taxon>
        <taxon>Lepidoptera</taxon>
        <taxon>Glossata</taxon>
        <taxon>Ditrysia</taxon>
        <taxon>Papilionoidea</taxon>
        <taxon>Papilionidae</taxon>
        <taxon>Papilioninae</taxon>
        <taxon>Iphiclides</taxon>
    </lineage>
</organism>
<feature type="compositionally biased region" description="Polar residues" evidence="1">
    <location>
        <begin position="18"/>
        <end position="28"/>
    </location>
</feature>